<dbReference type="EC" id="2.3.1.225" evidence="10"/>
<protein>
    <recommendedName>
        <fullName evidence="10">Palmitoyltransferase</fullName>
        <ecNumber evidence="10">2.3.1.225</ecNumber>
    </recommendedName>
</protein>
<evidence type="ECO:0000313" key="14">
    <source>
        <dbReference type="Proteomes" id="UP000076874"/>
    </source>
</evidence>
<dbReference type="Pfam" id="PF01529">
    <property type="entry name" value="DHHC"/>
    <property type="match status" value="1"/>
</dbReference>
<evidence type="ECO:0000256" key="7">
    <source>
        <dbReference type="ARBA" id="ARBA00023288"/>
    </source>
</evidence>
<evidence type="ECO:0000256" key="9">
    <source>
        <dbReference type="ARBA" id="ARBA00048048"/>
    </source>
</evidence>
<dbReference type="EMBL" id="AZHD01000026">
    <property type="protein sequence ID" value="OAA53968.1"/>
    <property type="molecule type" value="Genomic_DNA"/>
</dbReference>
<comment type="subcellular location">
    <subcellularLocation>
        <location evidence="1">Membrane</location>
        <topology evidence="1">Multi-pass membrane protein</topology>
    </subcellularLocation>
</comment>
<feature type="region of interest" description="Disordered" evidence="11">
    <location>
        <begin position="636"/>
        <end position="686"/>
    </location>
</feature>
<evidence type="ECO:0000256" key="6">
    <source>
        <dbReference type="ARBA" id="ARBA00023139"/>
    </source>
</evidence>
<evidence type="ECO:0000256" key="4">
    <source>
        <dbReference type="ARBA" id="ARBA00022989"/>
    </source>
</evidence>
<comment type="catalytic activity">
    <reaction evidence="9 10">
        <text>L-cysteinyl-[protein] + hexadecanoyl-CoA = S-hexadecanoyl-L-cysteinyl-[protein] + CoA</text>
        <dbReference type="Rhea" id="RHEA:36683"/>
        <dbReference type="Rhea" id="RHEA-COMP:10131"/>
        <dbReference type="Rhea" id="RHEA-COMP:11032"/>
        <dbReference type="ChEBI" id="CHEBI:29950"/>
        <dbReference type="ChEBI" id="CHEBI:57287"/>
        <dbReference type="ChEBI" id="CHEBI:57379"/>
        <dbReference type="ChEBI" id="CHEBI:74151"/>
        <dbReference type="EC" id="2.3.1.225"/>
    </reaction>
</comment>
<keyword evidence="8 10" id="KW-0012">Acyltransferase</keyword>
<keyword evidence="14" id="KW-1185">Reference proteome</keyword>
<dbReference type="Proteomes" id="UP000076874">
    <property type="component" value="Unassembled WGS sequence"/>
</dbReference>
<evidence type="ECO:0000259" key="12">
    <source>
        <dbReference type="Pfam" id="PF01529"/>
    </source>
</evidence>
<feature type="transmembrane region" description="Helical" evidence="10">
    <location>
        <begin position="58"/>
        <end position="79"/>
    </location>
</feature>
<evidence type="ECO:0000256" key="11">
    <source>
        <dbReference type="SAM" id="MobiDB-lite"/>
    </source>
</evidence>
<name>A0A162K6F4_9HYPO</name>
<keyword evidence="6" id="KW-0564">Palmitate</keyword>
<feature type="transmembrane region" description="Helical" evidence="10">
    <location>
        <begin position="216"/>
        <end position="239"/>
    </location>
</feature>
<dbReference type="PROSITE" id="PS50216">
    <property type="entry name" value="DHHC"/>
    <property type="match status" value="1"/>
</dbReference>
<organism evidence="13 14">
    <name type="scientific">Niveomyces insectorum RCEF 264</name>
    <dbReference type="NCBI Taxonomy" id="1081102"/>
    <lineage>
        <taxon>Eukaryota</taxon>
        <taxon>Fungi</taxon>
        <taxon>Dikarya</taxon>
        <taxon>Ascomycota</taxon>
        <taxon>Pezizomycotina</taxon>
        <taxon>Sordariomycetes</taxon>
        <taxon>Hypocreomycetidae</taxon>
        <taxon>Hypocreales</taxon>
        <taxon>Cordycipitaceae</taxon>
        <taxon>Niveomyces</taxon>
    </lineage>
</organism>
<dbReference type="GO" id="GO:0016020">
    <property type="term" value="C:membrane"/>
    <property type="evidence" value="ECO:0007669"/>
    <property type="project" value="UniProtKB-SubCell"/>
</dbReference>
<dbReference type="InterPro" id="IPR039859">
    <property type="entry name" value="PFA4/ZDH16/20/ERF2-like"/>
</dbReference>
<gene>
    <name evidence="13" type="ORF">SPI_09175</name>
</gene>
<dbReference type="GO" id="GO:0019706">
    <property type="term" value="F:protein-cysteine S-palmitoyltransferase activity"/>
    <property type="evidence" value="ECO:0007669"/>
    <property type="project" value="UniProtKB-EC"/>
</dbReference>
<evidence type="ECO:0000313" key="13">
    <source>
        <dbReference type="EMBL" id="OAA53968.1"/>
    </source>
</evidence>
<keyword evidence="2 10" id="KW-0808">Transferase</keyword>
<keyword evidence="4 10" id="KW-1133">Transmembrane helix</keyword>
<feature type="transmembrane region" description="Helical" evidence="10">
    <location>
        <begin position="260"/>
        <end position="278"/>
    </location>
</feature>
<reference evidence="13 14" key="1">
    <citation type="journal article" date="2016" name="Genome Biol. Evol.">
        <title>Divergent and convergent evolution of fungal pathogenicity.</title>
        <authorList>
            <person name="Shang Y."/>
            <person name="Xiao G."/>
            <person name="Zheng P."/>
            <person name="Cen K."/>
            <person name="Zhan S."/>
            <person name="Wang C."/>
        </authorList>
    </citation>
    <scope>NUCLEOTIDE SEQUENCE [LARGE SCALE GENOMIC DNA]</scope>
    <source>
        <strain evidence="13 14">RCEF 264</strain>
    </source>
</reference>
<feature type="region of interest" description="Disordered" evidence="11">
    <location>
        <begin position="500"/>
        <end position="551"/>
    </location>
</feature>
<evidence type="ECO:0000256" key="10">
    <source>
        <dbReference type="RuleBase" id="RU079119"/>
    </source>
</evidence>
<dbReference type="PANTHER" id="PTHR12246">
    <property type="entry name" value="PALMITOYLTRANSFERASE ZDHHC16"/>
    <property type="match status" value="1"/>
</dbReference>
<accession>A0A162K6F4</accession>
<evidence type="ECO:0000256" key="2">
    <source>
        <dbReference type="ARBA" id="ARBA00022679"/>
    </source>
</evidence>
<dbReference type="AlphaFoldDB" id="A0A162K6F4"/>
<dbReference type="InterPro" id="IPR001594">
    <property type="entry name" value="Palmitoyltrfase_DHHC"/>
</dbReference>
<keyword evidence="3 10" id="KW-0812">Transmembrane</keyword>
<comment type="similarity">
    <text evidence="10">Belongs to the DHHC palmitoyltransferase family.</text>
</comment>
<dbReference type="OrthoDB" id="302728at2759"/>
<dbReference type="STRING" id="1081102.A0A162K6F4"/>
<sequence>MISPRFVRRIERICCTCATYFPLAFVYTLTTWAVWVLVRLSTTPLPPQGNRPTLTGSWSAAVAVTLYGMLCWSYTAAVFTPPGSTTDHKGYSTLPVFDQRVRNLSTELTSTAASTTPFTVKSNGQLRFCKKCQARKPDRAHHCSTCRRCVLKMDHHCPWLATCIGLRNAKAFVLFLIYTTLFSLFAFVMAGSWAWVEIVNDATYTNYGDSFMPIQYIMLGVTSGIIGLVVGLFTIWHLVLACRGQTTIECMEKTRYQSRLSRETISAAATVASFAGAVSTSSSGHIFTTGSDDVEQGVPLLQYDLQQQRIRDAEPGLVHVDDGIVNINDWGNTSDKNNDHEVNSNNFPYAMPSSTCRSQYQMNRRLTYNDLERYRAQKRHEDYLDQQDGEKLPHAFDLGVRLNLLHLFGHHPWLWVFPVCTTSGDGWSWVPGPKWLAAQDRLRQQRDAQRARERAAGWGHGEDSPILSPPIIVTTTMADAKEPRSPPRELDHHLVRPTSFVSSDVNSPSNDNTSQYQRFPGKPLGGGASTSKADRILGRSPNLSYPDSAPQAARTRFASTVSLQRLNTPGSAARTNSFVSNEGLNARASVHDVASTGEVGLSPSTAVHRPQLSLPEQQPQQLQLRPLSPVRARWMPDPTSGLLRQSVTTSPPISSTAAPPGLEAMQPALVGLGSNKMSGSDDGTVD</sequence>
<evidence type="ECO:0000256" key="1">
    <source>
        <dbReference type="ARBA" id="ARBA00004141"/>
    </source>
</evidence>
<keyword evidence="7" id="KW-0449">Lipoprotein</keyword>
<evidence type="ECO:0000256" key="5">
    <source>
        <dbReference type="ARBA" id="ARBA00023136"/>
    </source>
</evidence>
<comment type="domain">
    <text evidence="10">The DHHC domain is required for palmitoyltransferase activity.</text>
</comment>
<evidence type="ECO:0000256" key="8">
    <source>
        <dbReference type="ARBA" id="ARBA00023315"/>
    </source>
</evidence>
<keyword evidence="5 10" id="KW-0472">Membrane</keyword>
<comment type="caution">
    <text evidence="13">The sequence shown here is derived from an EMBL/GenBank/DDBJ whole genome shotgun (WGS) entry which is preliminary data.</text>
</comment>
<feature type="transmembrane region" description="Helical" evidence="10">
    <location>
        <begin position="20"/>
        <end position="38"/>
    </location>
</feature>
<feature type="compositionally biased region" description="Low complexity" evidence="11">
    <location>
        <begin position="646"/>
        <end position="660"/>
    </location>
</feature>
<feature type="domain" description="Palmitoyltransferase DHHC" evidence="12">
    <location>
        <begin position="123"/>
        <end position="253"/>
    </location>
</feature>
<proteinExistence type="inferred from homology"/>
<feature type="transmembrane region" description="Helical" evidence="10">
    <location>
        <begin position="172"/>
        <end position="196"/>
    </location>
</feature>
<feature type="compositionally biased region" description="Low complexity" evidence="11">
    <location>
        <begin position="500"/>
        <end position="514"/>
    </location>
</feature>
<evidence type="ECO:0000256" key="3">
    <source>
        <dbReference type="ARBA" id="ARBA00022692"/>
    </source>
</evidence>